<proteinExistence type="predicted"/>
<protein>
    <recommendedName>
        <fullName evidence="3">Regulatory protein</fullName>
    </recommendedName>
</protein>
<dbReference type="EMBL" id="FZNR01000022">
    <property type="protein sequence ID" value="SNS72721.1"/>
    <property type="molecule type" value="Genomic_DNA"/>
</dbReference>
<accession>A0A239GUR8</accession>
<organism evidence="1 2">
    <name type="scientific">Actinoplanes regularis</name>
    <dbReference type="NCBI Taxonomy" id="52697"/>
    <lineage>
        <taxon>Bacteria</taxon>
        <taxon>Bacillati</taxon>
        <taxon>Actinomycetota</taxon>
        <taxon>Actinomycetes</taxon>
        <taxon>Micromonosporales</taxon>
        <taxon>Micromonosporaceae</taxon>
        <taxon>Actinoplanes</taxon>
    </lineage>
</organism>
<keyword evidence="2" id="KW-1185">Reference proteome</keyword>
<reference evidence="1 2" key="1">
    <citation type="submission" date="2017-06" db="EMBL/GenBank/DDBJ databases">
        <authorList>
            <person name="Kim H.J."/>
            <person name="Triplett B.A."/>
        </authorList>
    </citation>
    <scope>NUCLEOTIDE SEQUENCE [LARGE SCALE GENOMIC DNA]</scope>
    <source>
        <strain evidence="1 2">DSM 43151</strain>
    </source>
</reference>
<evidence type="ECO:0000313" key="2">
    <source>
        <dbReference type="Proteomes" id="UP000198415"/>
    </source>
</evidence>
<dbReference type="RefSeq" id="WP_089297868.1">
    <property type="nucleotide sequence ID" value="NZ_BOMU01000100.1"/>
</dbReference>
<name>A0A239GUR8_9ACTN</name>
<evidence type="ECO:0008006" key="3">
    <source>
        <dbReference type="Google" id="ProtNLM"/>
    </source>
</evidence>
<dbReference type="OrthoDB" id="4299905at2"/>
<dbReference type="AlphaFoldDB" id="A0A239GUR8"/>
<gene>
    <name evidence="1" type="ORF">SAMN06264365_12272</name>
</gene>
<evidence type="ECO:0000313" key="1">
    <source>
        <dbReference type="EMBL" id="SNS72721.1"/>
    </source>
</evidence>
<sequence>MKIYVDTTGITFTVAKKAQPKVDEKGNQRSERGTGRLMWSTQVVALDETGGEVINVTTVGEIPSVEVGQFVALEALEAKAWATNGRNGTAFRAASLKPLTSTSASK</sequence>
<dbReference type="Proteomes" id="UP000198415">
    <property type="component" value="Unassembled WGS sequence"/>
</dbReference>